<dbReference type="GeneID" id="92075063"/>
<gene>
    <name evidence="2" type="ORF">PG986_005779</name>
</gene>
<comment type="caution">
    <text evidence="2">The sequence shown here is derived from an EMBL/GenBank/DDBJ whole genome shotgun (WGS) entry which is preliminary data.</text>
</comment>
<organism evidence="2 3">
    <name type="scientific">Apiospora aurea</name>
    <dbReference type="NCBI Taxonomy" id="335848"/>
    <lineage>
        <taxon>Eukaryota</taxon>
        <taxon>Fungi</taxon>
        <taxon>Dikarya</taxon>
        <taxon>Ascomycota</taxon>
        <taxon>Pezizomycotina</taxon>
        <taxon>Sordariomycetes</taxon>
        <taxon>Xylariomycetidae</taxon>
        <taxon>Amphisphaeriales</taxon>
        <taxon>Apiosporaceae</taxon>
        <taxon>Apiospora</taxon>
    </lineage>
</organism>
<keyword evidence="1" id="KW-1133">Transmembrane helix</keyword>
<keyword evidence="1" id="KW-0812">Transmembrane</keyword>
<evidence type="ECO:0000313" key="2">
    <source>
        <dbReference type="EMBL" id="KAK7956557.1"/>
    </source>
</evidence>
<feature type="transmembrane region" description="Helical" evidence="1">
    <location>
        <begin position="55"/>
        <end position="80"/>
    </location>
</feature>
<proteinExistence type="predicted"/>
<dbReference type="EMBL" id="JAQQWE010000004">
    <property type="protein sequence ID" value="KAK7956557.1"/>
    <property type="molecule type" value="Genomic_DNA"/>
</dbReference>
<evidence type="ECO:0000313" key="3">
    <source>
        <dbReference type="Proteomes" id="UP001391051"/>
    </source>
</evidence>
<reference evidence="2 3" key="1">
    <citation type="submission" date="2023-01" db="EMBL/GenBank/DDBJ databases">
        <title>Analysis of 21 Apiospora genomes using comparative genomics revels a genus with tremendous synthesis potential of carbohydrate active enzymes and secondary metabolites.</title>
        <authorList>
            <person name="Sorensen T."/>
        </authorList>
    </citation>
    <scope>NUCLEOTIDE SEQUENCE [LARGE SCALE GENOMIC DNA]</scope>
    <source>
        <strain evidence="2 3">CBS 24483</strain>
    </source>
</reference>
<protein>
    <submittedName>
        <fullName evidence="2">Uncharacterized protein</fullName>
    </submittedName>
</protein>
<evidence type="ECO:0000256" key="1">
    <source>
        <dbReference type="SAM" id="Phobius"/>
    </source>
</evidence>
<sequence length="97" mass="10589">MGNIITIDQPETAKPGERLAYDMSSQFIVASYWTKDFLDAQNRIGHEDEYNKWRLGVGIGVGLGSPILMAVTAMATWVAAKEMGMKRGEAGATRPKA</sequence>
<name>A0ABR1QIJ2_9PEZI</name>
<dbReference type="Proteomes" id="UP001391051">
    <property type="component" value="Unassembled WGS sequence"/>
</dbReference>
<keyword evidence="1" id="KW-0472">Membrane</keyword>
<keyword evidence="3" id="KW-1185">Reference proteome</keyword>
<accession>A0ABR1QIJ2</accession>
<dbReference type="RefSeq" id="XP_066701863.1">
    <property type="nucleotide sequence ID" value="XM_066842001.1"/>
</dbReference>